<keyword evidence="4" id="KW-1185">Reference proteome</keyword>
<evidence type="ECO:0000313" key="4">
    <source>
        <dbReference type="Proteomes" id="UP000444316"/>
    </source>
</evidence>
<proteinExistence type="predicted"/>
<name>A0A845HUR8_9BURK</name>
<reference evidence="3" key="1">
    <citation type="submission" date="2019-12" db="EMBL/GenBank/DDBJ databases">
        <title>Novel species isolated from a subtropical stream in China.</title>
        <authorList>
            <person name="Lu H."/>
        </authorList>
    </citation>
    <scope>NUCLEOTIDE SEQUENCE [LARGE SCALE GENOMIC DNA]</scope>
    <source>
        <strain evidence="3">FT93W</strain>
    </source>
</reference>
<dbReference type="Proteomes" id="UP000444316">
    <property type="component" value="Unassembled WGS sequence"/>
</dbReference>
<comment type="caution">
    <text evidence="3">The sequence shown here is derived from an EMBL/GenBank/DDBJ whole genome shotgun (WGS) entry which is preliminary data.</text>
</comment>
<accession>A0A845HUR8</accession>
<evidence type="ECO:0000256" key="1">
    <source>
        <dbReference type="SAM" id="SignalP"/>
    </source>
</evidence>
<dbReference type="AlphaFoldDB" id="A0A845HUR8"/>
<feature type="chain" id="PRO_5032885924" evidence="1">
    <location>
        <begin position="27"/>
        <end position="93"/>
    </location>
</feature>
<feature type="domain" description="PepSY" evidence="2">
    <location>
        <begin position="12"/>
        <end position="92"/>
    </location>
</feature>
<evidence type="ECO:0000313" key="3">
    <source>
        <dbReference type="EMBL" id="MYN45184.1"/>
    </source>
</evidence>
<protein>
    <submittedName>
        <fullName evidence="3">PepSY domain-containing protein</fullName>
    </submittedName>
</protein>
<keyword evidence="1" id="KW-0732">Signal</keyword>
<evidence type="ECO:0000259" key="2">
    <source>
        <dbReference type="Pfam" id="PF13670"/>
    </source>
</evidence>
<feature type="signal peptide" evidence="1">
    <location>
        <begin position="1"/>
        <end position="26"/>
    </location>
</feature>
<dbReference type="EMBL" id="WWCL01000002">
    <property type="protein sequence ID" value="MYN45184.1"/>
    <property type="molecule type" value="Genomic_DNA"/>
</dbReference>
<dbReference type="Pfam" id="PF13670">
    <property type="entry name" value="PepSY_2"/>
    <property type="match status" value="1"/>
</dbReference>
<dbReference type="InterPro" id="IPR025711">
    <property type="entry name" value="PepSY"/>
</dbReference>
<sequence length="93" mass="10462">MKRSYSRLAQFALPVLLAVCAASASAHGNVVCTKAPKSEWKSHEELQKKLVAEGWVIRRMEATNSCYEVYAKDPKGKRVEAFFDPVTFARVEE</sequence>
<organism evidence="3 4">
    <name type="scientific">Duganella fentianensis</name>
    <dbReference type="NCBI Taxonomy" id="2692177"/>
    <lineage>
        <taxon>Bacteria</taxon>
        <taxon>Pseudomonadati</taxon>
        <taxon>Pseudomonadota</taxon>
        <taxon>Betaproteobacteria</taxon>
        <taxon>Burkholderiales</taxon>
        <taxon>Oxalobacteraceae</taxon>
        <taxon>Telluria group</taxon>
        <taxon>Duganella</taxon>
    </lineage>
</organism>
<gene>
    <name evidence="3" type="ORF">GTP23_08930</name>
</gene>